<dbReference type="PROSITE" id="PS50943">
    <property type="entry name" value="HTH_CROC1"/>
    <property type="match status" value="1"/>
</dbReference>
<reference evidence="2 3" key="1">
    <citation type="submission" date="2024-03" db="EMBL/GenBank/DDBJ databases">
        <title>Mouse gut bacterial collection (mGBC) of GemPharmatech.</title>
        <authorList>
            <person name="He Y."/>
            <person name="Dong L."/>
            <person name="Wu D."/>
            <person name="Gao X."/>
            <person name="Lin Z."/>
        </authorList>
    </citation>
    <scope>NUCLEOTIDE SEQUENCE [LARGE SCALE GENOMIC DNA]</scope>
    <source>
        <strain evidence="2 3">15-30</strain>
    </source>
</reference>
<dbReference type="Gene3D" id="1.10.260.40">
    <property type="entry name" value="lambda repressor-like DNA-binding domains"/>
    <property type="match status" value="1"/>
</dbReference>
<dbReference type="RefSeq" id="WP_369941938.1">
    <property type="nucleotide sequence ID" value="NZ_JBCLUF010000017.1"/>
</dbReference>
<dbReference type="CDD" id="cd00093">
    <property type="entry name" value="HTH_XRE"/>
    <property type="match status" value="1"/>
</dbReference>
<evidence type="ECO:0000313" key="2">
    <source>
        <dbReference type="EMBL" id="MEY8662408.1"/>
    </source>
</evidence>
<comment type="caution">
    <text evidence="2">The sequence shown here is derived from an EMBL/GenBank/DDBJ whole genome shotgun (WGS) entry which is preliminary data.</text>
</comment>
<keyword evidence="3" id="KW-1185">Reference proteome</keyword>
<feature type="domain" description="HTH cro/C1-type" evidence="1">
    <location>
        <begin position="17"/>
        <end position="60"/>
    </location>
</feature>
<organism evidence="2 3">
    <name type="scientific">Ligilactobacillus faecis</name>
    <dbReference type="NCBI Taxonomy" id="762833"/>
    <lineage>
        <taxon>Bacteria</taxon>
        <taxon>Bacillati</taxon>
        <taxon>Bacillota</taxon>
        <taxon>Bacilli</taxon>
        <taxon>Lactobacillales</taxon>
        <taxon>Lactobacillaceae</taxon>
        <taxon>Ligilactobacillus</taxon>
    </lineage>
</organism>
<name>A0ABV4DQF6_9LACO</name>
<dbReference type="InterPro" id="IPR010982">
    <property type="entry name" value="Lambda_DNA-bd_dom_sf"/>
</dbReference>
<proteinExistence type="predicted"/>
<gene>
    <name evidence="2" type="ORF">AALT52_05845</name>
</gene>
<dbReference type="Proteomes" id="UP001565236">
    <property type="component" value="Unassembled WGS sequence"/>
</dbReference>
<dbReference type="SUPFAM" id="SSF47413">
    <property type="entry name" value="lambda repressor-like DNA-binding domains"/>
    <property type="match status" value="1"/>
</dbReference>
<dbReference type="Pfam" id="PF13443">
    <property type="entry name" value="HTH_26"/>
    <property type="match status" value="1"/>
</dbReference>
<protein>
    <submittedName>
        <fullName evidence="2">Helix-turn-helix transcriptional regulator</fullName>
    </submittedName>
</protein>
<evidence type="ECO:0000259" key="1">
    <source>
        <dbReference type="PROSITE" id="PS50943"/>
    </source>
</evidence>
<dbReference type="SMART" id="SM00530">
    <property type="entry name" value="HTH_XRE"/>
    <property type="match status" value="1"/>
</dbReference>
<accession>A0ABV4DQF6</accession>
<evidence type="ECO:0000313" key="3">
    <source>
        <dbReference type="Proteomes" id="UP001565236"/>
    </source>
</evidence>
<dbReference type="EMBL" id="JBCLUF010000017">
    <property type="protein sequence ID" value="MEY8662408.1"/>
    <property type="molecule type" value="Genomic_DNA"/>
</dbReference>
<sequence length="68" mass="7606">MKNKLSTILGSRKENISELSRKTGIARSTLTAIYYDESTGIKFDTLKKICDALEISPGDFFIYEAPSK</sequence>
<dbReference type="InterPro" id="IPR001387">
    <property type="entry name" value="Cro/C1-type_HTH"/>
</dbReference>